<reference evidence="7 8" key="2">
    <citation type="submission" date="2018-11" db="EMBL/GenBank/DDBJ databases">
        <authorList>
            <consortium name="Pathogen Informatics"/>
        </authorList>
    </citation>
    <scope>NUCLEOTIDE SEQUENCE [LARGE SCALE GENOMIC DNA]</scope>
</reference>
<dbReference type="AlphaFoldDB" id="A0A0N5CLN3"/>
<protein>
    <recommendedName>
        <fullName evidence="2">NAD(+) kinase</fullName>
        <ecNumber evidence="2">2.7.1.23</ecNumber>
    </recommendedName>
</protein>
<dbReference type="GO" id="GO:0003951">
    <property type="term" value="F:NAD+ kinase activity"/>
    <property type="evidence" value="ECO:0007669"/>
    <property type="project" value="UniProtKB-EC"/>
</dbReference>
<dbReference type="Gene3D" id="2.60.200.30">
    <property type="entry name" value="Probable inorganic polyphosphate/atp-NAD kinase, domain 2"/>
    <property type="match status" value="1"/>
</dbReference>
<evidence type="ECO:0000256" key="4">
    <source>
        <dbReference type="ARBA" id="ARBA00022777"/>
    </source>
</evidence>
<dbReference type="PANTHER" id="PTHR13158:SF5">
    <property type="entry name" value="NAD KINASE 2, MITOCHONDRIAL"/>
    <property type="match status" value="1"/>
</dbReference>
<dbReference type="InterPro" id="IPR016064">
    <property type="entry name" value="NAD/diacylglycerol_kinase_sf"/>
</dbReference>
<dbReference type="InterPro" id="IPR017438">
    <property type="entry name" value="ATP-NAD_kinase_N"/>
</dbReference>
<dbReference type="EC" id="2.7.1.23" evidence="2"/>
<name>A0A0N5CLN3_THECL</name>
<evidence type="ECO:0000313" key="7">
    <source>
        <dbReference type="EMBL" id="VDM96245.1"/>
    </source>
</evidence>
<reference evidence="9" key="1">
    <citation type="submission" date="2017-02" db="UniProtKB">
        <authorList>
            <consortium name="WormBaseParasite"/>
        </authorList>
    </citation>
    <scope>IDENTIFICATION</scope>
</reference>
<keyword evidence="8" id="KW-1185">Reference proteome</keyword>
<comment type="similarity">
    <text evidence="1">Belongs to the NAD kinase family.</text>
</comment>
<dbReference type="InterPro" id="IPR017437">
    <property type="entry name" value="ATP-NAD_kinase_PpnK-typ_C"/>
</dbReference>
<proteinExistence type="inferred from homology"/>
<dbReference type="Pfam" id="PF01513">
    <property type="entry name" value="NAD_kinase"/>
    <property type="match status" value="1"/>
</dbReference>
<evidence type="ECO:0000256" key="3">
    <source>
        <dbReference type="ARBA" id="ARBA00022679"/>
    </source>
</evidence>
<dbReference type="EMBL" id="UYYF01000107">
    <property type="protein sequence ID" value="VDM96245.1"/>
    <property type="molecule type" value="Genomic_DNA"/>
</dbReference>
<evidence type="ECO:0000256" key="2">
    <source>
        <dbReference type="ARBA" id="ARBA00012120"/>
    </source>
</evidence>
<dbReference type="SUPFAM" id="SSF111331">
    <property type="entry name" value="NAD kinase/diacylglycerol kinase-like"/>
    <property type="match status" value="1"/>
</dbReference>
<dbReference type="STRING" id="103827.A0A0N5CLN3"/>
<evidence type="ECO:0000256" key="1">
    <source>
        <dbReference type="ARBA" id="ARBA00010995"/>
    </source>
</evidence>
<keyword evidence="5" id="KW-0521">NADP</keyword>
<gene>
    <name evidence="7" type="ORF">TCLT_LOCUS1028</name>
</gene>
<dbReference type="WBParaSite" id="TCLT_0000102701-mRNA-1">
    <property type="protein sequence ID" value="TCLT_0000102701-mRNA-1"/>
    <property type="gene ID" value="TCLT_0000102701"/>
</dbReference>
<dbReference type="PANTHER" id="PTHR13158">
    <property type="match status" value="1"/>
</dbReference>
<dbReference type="GO" id="GO:0006741">
    <property type="term" value="P:NADP+ biosynthetic process"/>
    <property type="evidence" value="ECO:0007669"/>
    <property type="project" value="InterPro"/>
</dbReference>
<dbReference type="GO" id="GO:0019674">
    <property type="term" value="P:NAD+ metabolic process"/>
    <property type="evidence" value="ECO:0007669"/>
    <property type="project" value="InterPro"/>
</dbReference>
<keyword evidence="4" id="KW-0418">Kinase</keyword>
<evidence type="ECO:0000313" key="8">
    <source>
        <dbReference type="Proteomes" id="UP000276776"/>
    </source>
</evidence>
<organism evidence="9">
    <name type="scientific">Thelazia callipaeda</name>
    <name type="common">Oriental eyeworm</name>
    <name type="synonym">Parasitic nematode</name>
    <dbReference type="NCBI Taxonomy" id="103827"/>
    <lineage>
        <taxon>Eukaryota</taxon>
        <taxon>Metazoa</taxon>
        <taxon>Ecdysozoa</taxon>
        <taxon>Nematoda</taxon>
        <taxon>Chromadorea</taxon>
        <taxon>Rhabditida</taxon>
        <taxon>Spirurina</taxon>
        <taxon>Spiruromorpha</taxon>
        <taxon>Thelazioidea</taxon>
        <taxon>Thelaziidae</taxon>
        <taxon>Thelazia</taxon>
    </lineage>
</organism>
<dbReference type="Proteomes" id="UP000276776">
    <property type="component" value="Unassembled WGS sequence"/>
</dbReference>
<dbReference type="OrthoDB" id="185618at2759"/>
<keyword evidence="3" id="KW-0808">Transferase</keyword>
<dbReference type="OMA" id="YGMNRVE"/>
<evidence type="ECO:0000256" key="6">
    <source>
        <dbReference type="ARBA" id="ARBA00023027"/>
    </source>
</evidence>
<sequence length="398" mass="45923">MVADEENINTKHISGLQCNEEEDSSIIYHKPIFFPKRVIILSKTTRLEYEMQKHSEMGHIQFRTFLKRSGWRYEDMKKKQIEQQNYVRNMRKCLQSYGIEVKVVTRTEYTVEIAAQADAVFSAGGDGTFLLAAEKIRDHRVVIGFNTDPTGSEGYLCITRKERQPVAEIIEKLLKGECRWIRRQRIRVTKLKWVENNELECDEESYERSNQLRRAQLFLQDEDDPEYPLLALNDVFIGESHAARVSHYDLQIDDGPIIRQKSSGITVCTGTGSTSWNYNINRVSEQHIDELLFIMKKMNLLTVNPTDTITKDICKCFNENLYFDPQSTSIAFTVRDPVFNATFQGGIQRGFAKRIRVRSRCTDAHIVLDGRISVPFNSGTEILLEIHESDALHSIVSL</sequence>
<dbReference type="Gene3D" id="3.40.50.10330">
    <property type="entry name" value="Probable inorganic polyphosphate/atp-NAD kinase, domain 1"/>
    <property type="match status" value="1"/>
</dbReference>
<dbReference type="GO" id="GO:0005739">
    <property type="term" value="C:mitochondrion"/>
    <property type="evidence" value="ECO:0007669"/>
    <property type="project" value="TreeGrafter"/>
</dbReference>
<evidence type="ECO:0000256" key="5">
    <source>
        <dbReference type="ARBA" id="ARBA00022857"/>
    </source>
</evidence>
<keyword evidence="6" id="KW-0520">NAD</keyword>
<dbReference type="InterPro" id="IPR002504">
    <property type="entry name" value="NADK"/>
</dbReference>
<accession>A0A0N5CLN3</accession>
<evidence type="ECO:0000313" key="9">
    <source>
        <dbReference type="WBParaSite" id="TCLT_0000102701-mRNA-1"/>
    </source>
</evidence>